<dbReference type="EMBL" id="VBAN01000475">
    <property type="protein sequence ID" value="TMI77828.1"/>
    <property type="molecule type" value="Genomic_DNA"/>
</dbReference>
<keyword evidence="1" id="KW-0732">Signal</keyword>
<name>A0A537J2Q7_9BACT</name>
<proteinExistence type="predicted"/>
<evidence type="ECO:0000256" key="1">
    <source>
        <dbReference type="SAM" id="SignalP"/>
    </source>
</evidence>
<sequence length="265" mass="29048">MDSRTDSMPRLVPPRFFRHAVRWLAPAILLSLPLSQVQAVVPSRPPDFESNPRTFTNRYAPFQEGAVKVYAGTAGTAQEVVVDDYLTGQRAFQVQGVNDGRPVRCSILREMSFDDGQLVESTLNYFAQADDGTVYYFGELVDIYQNGVITSHEGSWLVGGPANSDPSTTATSTRPFVFMPATPEKADVFKPEDLLPVVDETAQVVDTQQTRGVPAGQYRDVIQVLESSELDTATENKWYAPGVGAVSIVAQDEKLDLIASTLRSP</sequence>
<comment type="caution">
    <text evidence="2">The sequence shown here is derived from an EMBL/GenBank/DDBJ whole genome shotgun (WGS) entry which is preliminary data.</text>
</comment>
<feature type="chain" id="PRO_5021772319" evidence="1">
    <location>
        <begin position="40"/>
        <end position="265"/>
    </location>
</feature>
<protein>
    <submittedName>
        <fullName evidence="2">Uncharacterized protein</fullName>
    </submittedName>
</protein>
<evidence type="ECO:0000313" key="2">
    <source>
        <dbReference type="EMBL" id="TMI77828.1"/>
    </source>
</evidence>
<dbReference type="Proteomes" id="UP000318093">
    <property type="component" value="Unassembled WGS sequence"/>
</dbReference>
<reference evidence="2 3" key="1">
    <citation type="journal article" date="2019" name="Nat. Microbiol.">
        <title>Mediterranean grassland soil C-N compound turnover is dependent on rainfall and depth, and is mediated by genomically divergent microorganisms.</title>
        <authorList>
            <person name="Diamond S."/>
            <person name="Andeer P.F."/>
            <person name="Li Z."/>
            <person name="Crits-Christoph A."/>
            <person name="Burstein D."/>
            <person name="Anantharaman K."/>
            <person name="Lane K.R."/>
            <person name="Thomas B.C."/>
            <person name="Pan C."/>
            <person name="Northen T.R."/>
            <person name="Banfield J.F."/>
        </authorList>
    </citation>
    <scope>NUCLEOTIDE SEQUENCE [LARGE SCALE GENOMIC DNA]</scope>
    <source>
        <strain evidence="2">NP_6</strain>
    </source>
</reference>
<evidence type="ECO:0000313" key="3">
    <source>
        <dbReference type="Proteomes" id="UP000318093"/>
    </source>
</evidence>
<gene>
    <name evidence="2" type="ORF">E6H03_13205</name>
</gene>
<organism evidence="2 3">
    <name type="scientific">Candidatus Segetimicrobium genomatis</name>
    <dbReference type="NCBI Taxonomy" id="2569760"/>
    <lineage>
        <taxon>Bacteria</taxon>
        <taxon>Bacillati</taxon>
        <taxon>Candidatus Sysuimicrobiota</taxon>
        <taxon>Candidatus Sysuimicrobiia</taxon>
        <taxon>Candidatus Sysuimicrobiales</taxon>
        <taxon>Candidatus Segetimicrobiaceae</taxon>
        <taxon>Candidatus Segetimicrobium</taxon>
    </lineage>
</organism>
<accession>A0A537J2Q7</accession>
<feature type="signal peptide" evidence="1">
    <location>
        <begin position="1"/>
        <end position="39"/>
    </location>
</feature>
<dbReference type="AlphaFoldDB" id="A0A537J2Q7"/>